<gene>
    <name evidence="1" type="ORF">PR048_012806</name>
</gene>
<evidence type="ECO:0000313" key="1">
    <source>
        <dbReference type="EMBL" id="KAJ8886594.1"/>
    </source>
</evidence>
<keyword evidence="2" id="KW-1185">Reference proteome</keyword>
<evidence type="ECO:0000313" key="2">
    <source>
        <dbReference type="Proteomes" id="UP001159363"/>
    </source>
</evidence>
<accession>A0ABQ9HQF7</accession>
<proteinExistence type="predicted"/>
<reference evidence="1 2" key="1">
    <citation type="submission" date="2023-02" db="EMBL/GenBank/DDBJ databases">
        <title>LHISI_Scaffold_Assembly.</title>
        <authorList>
            <person name="Stuart O.P."/>
            <person name="Cleave R."/>
            <person name="Magrath M.J.L."/>
            <person name="Mikheyev A.S."/>
        </authorList>
    </citation>
    <scope>NUCLEOTIDE SEQUENCE [LARGE SCALE GENOMIC DNA]</scope>
    <source>
        <strain evidence="1">Daus_M_001</strain>
        <tissue evidence="1">Leg muscle</tissue>
    </source>
</reference>
<organism evidence="1 2">
    <name type="scientific">Dryococelus australis</name>
    <dbReference type="NCBI Taxonomy" id="614101"/>
    <lineage>
        <taxon>Eukaryota</taxon>
        <taxon>Metazoa</taxon>
        <taxon>Ecdysozoa</taxon>
        <taxon>Arthropoda</taxon>
        <taxon>Hexapoda</taxon>
        <taxon>Insecta</taxon>
        <taxon>Pterygota</taxon>
        <taxon>Neoptera</taxon>
        <taxon>Polyneoptera</taxon>
        <taxon>Phasmatodea</taxon>
        <taxon>Verophasmatodea</taxon>
        <taxon>Anareolatae</taxon>
        <taxon>Phasmatidae</taxon>
        <taxon>Eurycanthinae</taxon>
        <taxon>Dryococelus</taxon>
    </lineage>
</organism>
<sequence length="87" mass="10070">MDLCGPIEIDSLGCANNYLIIKDEYTCFETNKAETVNKVKIFLNYAIKNWGHKVQIVRSDNWTELNKFKIFGSKVMVHVPDEKKAEM</sequence>
<dbReference type="Proteomes" id="UP001159363">
    <property type="component" value="Chromosome X"/>
</dbReference>
<comment type="caution">
    <text evidence="1">The sequence shown here is derived from an EMBL/GenBank/DDBJ whole genome shotgun (WGS) entry which is preliminary data.</text>
</comment>
<name>A0ABQ9HQF7_9NEOP</name>
<protein>
    <submittedName>
        <fullName evidence="1">Uncharacterized protein</fullName>
    </submittedName>
</protein>
<dbReference type="EMBL" id="JARBHB010000004">
    <property type="protein sequence ID" value="KAJ8886594.1"/>
    <property type="molecule type" value="Genomic_DNA"/>
</dbReference>